<proteinExistence type="inferred from homology"/>
<dbReference type="Pfam" id="PF01408">
    <property type="entry name" value="GFO_IDH_MocA"/>
    <property type="match status" value="1"/>
</dbReference>
<protein>
    <submittedName>
        <fullName evidence="5">Inositol 2-dehydrogenase</fullName>
    </submittedName>
</protein>
<evidence type="ECO:0000256" key="2">
    <source>
        <dbReference type="ARBA" id="ARBA00023002"/>
    </source>
</evidence>
<evidence type="ECO:0000313" key="5">
    <source>
        <dbReference type="EMBL" id="GAA3916562.1"/>
    </source>
</evidence>
<dbReference type="InterPro" id="IPR055170">
    <property type="entry name" value="GFO_IDH_MocA-like_dom"/>
</dbReference>
<dbReference type="Gene3D" id="3.40.50.720">
    <property type="entry name" value="NAD(P)-binding Rossmann-like Domain"/>
    <property type="match status" value="1"/>
</dbReference>
<accession>A0ABP7M6Z8</accession>
<dbReference type="EMBL" id="BAAAZU010000003">
    <property type="protein sequence ID" value="GAA3916562.1"/>
    <property type="molecule type" value="Genomic_DNA"/>
</dbReference>
<organism evidence="5 6">
    <name type="scientific">Luteimonas lutimaris</name>
    <dbReference type="NCBI Taxonomy" id="698645"/>
    <lineage>
        <taxon>Bacteria</taxon>
        <taxon>Pseudomonadati</taxon>
        <taxon>Pseudomonadota</taxon>
        <taxon>Gammaproteobacteria</taxon>
        <taxon>Lysobacterales</taxon>
        <taxon>Lysobacteraceae</taxon>
        <taxon>Luteimonas</taxon>
    </lineage>
</organism>
<keyword evidence="6" id="KW-1185">Reference proteome</keyword>
<dbReference type="SUPFAM" id="SSF51735">
    <property type="entry name" value="NAD(P)-binding Rossmann-fold domains"/>
    <property type="match status" value="1"/>
</dbReference>
<keyword evidence="2" id="KW-0560">Oxidoreductase</keyword>
<dbReference type="Pfam" id="PF22725">
    <property type="entry name" value="GFO_IDH_MocA_C3"/>
    <property type="match status" value="1"/>
</dbReference>
<evidence type="ECO:0000256" key="1">
    <source>
        <dbReference type="ARBA" id="ARBA00010928"/>
    </source>
</evidence>
<comment type="similarity">
    <text evidence="1">Belongs to the Gfo/Idh/MocA family.</text>
</comment>
<reference evidence="6" key="1">
    <citation type="journal article" date="2019" name="Int. J. Syst. Evol. Microbiol.">
        <title>The Global Catalogue of Microorganisms (GCM) 10K type strain sequencing project: providing services to taxonomists for standard genome sequencing and annotation.</title>
        <authorList>
            <consortium name="The Broad Institute Genomics Platform"/>
            <consortium name="The Broad Institute Genome Sequencing Center for Infectious Disease"/>
            <person name="Wu L."/>
            <person name="Ma J."/>
        </authorList>
    </citation>
    <scope>NUCLEOTIDE SEQUENCE [LARGE SCALE GENOMIC DNA]</scope>
    <source>
        <strain evidence="6">JCM 16916</strain>
    </source>
</reference>
<name>A0ABP7M6Z8_9GAMM</name>
<gene>
    <name evidence="5" type="primary">iolG_2</name>
    <name evidence="5" type="ORF">GCM10022229_07250</name>
</gene>
<evidence type="ECO:0000259" key="3">
    <source>
        <dbReference type="Pfam" id="PF01408"/>
    </source>
</evidence>
<evidence type="ECO:0000259" key="4">
    <source>
        <dbReference type="Pfam" id="PF22725"/>
    </source>
</evidence>
<evidence type="ECO:0000313" key="6">
    <source>
        <dbReference type="Proteomes" id="UP001501727"/>
    </source>
</evidence>
<dbReference type="RefSeq" id="WP_344758562.1">
    <property type="nucleotide sequence ID" value="NZ_BAAAZU010000003.1"/>
</dbReference>
<dbReference type="InterPro" id="IPR036291">
    <property type="entry name" value="NAD(P)-bd_dom_sf"/>
</dbReference>
<feature type="domain" description="GFO/IDH/MocA-like oxidoreductase" evidence="4">
    <location>
        <begin position="127"/>
        <end position="247"/>
    </location>
</feature>
<dbReference type="Proteomes" id="UP001501727">
    <property type="component" value="Unassembled WGS sequence"/>
</dbReference>
<feature type="domain" description="Gfo/Idh/MocA-like oxidoreductase N-terminal" evidence="3">
    <location>
        <begin position="5"/>
        <end position="112"/>
    </location>
</feature>
<dbReference type="Gene3D" id="3.30.360.10">
    <property type="entry name" value="Dihydrodipicolinate Reductase, domain 2"/>
    <property type="match status" value="1"/>
</dbReference>
<dbReference type="PANTHER" id="PTHR42840:SF3">
    <property type="entry name" value="BINDING ROSSMANN FOLD OXIDOREDUCTASE, PUTATIVE (AFU_ORTHOLOGUE AFUA_2G10240)-RELATED"/>
    <property type="match status" value="1"/>
</dbReference>
<comment type="caution">
    <text evidence="5">The sequence shown here is derived from an EMBL/GenBank/DDBJ whole genome shotgun (WGS) entry which is preliminary data.</text>
</comment>
<dbReference type="PANTHER" id="PTHR42840">
    <property type="entry name" value="NAD(P)-BINDING ROSSMANN-FOLD SUPERFAMILY PROTEIN-RELATED"/>
    <property type="match status" value="1"/>
</dbReference>
<sequence length="328" mass="34701">MQRIDVALVGAGRMGQVHGPNAARHPGLRLKYVVDARPGVAEAMAGQWQAGVAGLEQALADPSVGGVLVCSTTDQHLAHASAAVAAGKAVFCEKPVDLDLAKARQAQPLFRDARFLLGFNRRFDPHFLALKRRLDAGEVGRLEALHIVNHDPAAPPPGFIPTSGGLFKDFTIHDLDLARWLLGEEPCEVFASASCLVDPEIGRLGDVDTARVLLRTPSGRLCVISNTRRSGCGYDQRIEAFCSGGRLAADNVHTSTLVATTAQGALAAPIHPGFPERYRDAYRAQIEHFADVVHGRAAPAIGYDDGIAALALAEACGQSARAAAPVHP</sequence>
<dbReference type="InterPro" id="IPR000683">
    <property type="entry name" value="Gfo/Idh/MocA-like_OxRdtase_N"/>
</dbReference>
<dbReference type="SUPFAM" id="SSF55347">
    <property type="entry name" value="Glyceraldehyde-3-phosphate dehydrogenase-like, C-terminal domain"/>
    <property type="match status" value="1"/>
</dbReference>